<evidence type="ECO:0000313" key="3">
    <source>
        <dbReference type="Proteomes" id="UP000708208"/>
    </source>
</evidence>
<dbReference type="AlphaFoldDB" id="A0A8J2P7H5"/>
<gene>
    <name evidence="2" type="ORF">AFUS01_LOCUS22451</name>
</gene>
<dbReference type="SMART" id="SM00506">
    <property type="entry name" value="A1pp"/>
    <property type="match status" value="1"/>
</dbReference>
<dbReference type="InterPro" id="IPR002589">
    <property type="entry name" value="Macro_dom"/>
</dbReference>
<dbReference type="Pfam" id="PF01661">
    <property type="entry name" value="Macro"/>
    <property type="match status" value="1"/>
</dbReference>
<evidence type="ECO:0000259" key="1">
    <source>
        <dbReference type="PROSITE" id="PS51154"/>
    </source>
</evidence>
<dbReference type="CDD" id="cd02901">
    <property type="entry name" value="Macro_Poa1p-like"/>
    <property type="match status" value="1"/>
</dbReference>
<evidence type="ECO:0000313" key="2">
    <source>
        <dbReference type="EMBL" id="CAG7734044.1"/>
    </source>
</evidence>
<dbReference type="PANTHER" id="PTHR12521:SF0">
    <property type="entry name" value="ADP-RIBOSE GLYCOHYDROLASE OARD1"/>
    <property type="match status" value="1"/>
</dbReference>
<feature type="domain" description="Macro" evidence="1">
    <location>
        <begin position="136"/>
        <end position="294"/>
    </location>
</feature>
<accession>A0A8J2P7H5</accession>
<sequence>MSTNASYLLEQLLDTHKNRGWISPQLILGKHFADIENQNVACNIVDKAMDQLITDGELGHPYSLIFSHHVYQPTMQYLVLRGIKERFYRPVGPAAVGCLLPYSDYLQMGQITPAGVEKILKQAEKELEKKIQHSNWGKIETKSNGIFTLEELEDDLFRQYPQFALAHCVSRDFRMSKGIALLFKRAFGNQDTLKSRGAKVGEVVELKKGGNYILYAITKEHYNDKPSIKDFVMTMKALAAKCDQLKIKKIAVPRLGCGLDKLEWPTVKQSIIECFRDHPVTVRVCTQKEEQLQS</sequence>
<dbReference type="InterPro" id="IPR050892">
    <property type="entry name" value="ADP-ribose_metab_enzymes"/>
</dbReference>
<organism evidence="2 3">
    <name type="scientific">Allacma fusca</name>
    <dbReference type="NCBI Taxonomy" id="39272"/>
    <lineage>
        <taxon>Eukaryota</taxon>
        <taxon>Metazoa</taxon>
        <taxon>Ecdysozoa</taxon>
        <taxon>Arthropoda</taxon>
        <taxon>Hexapoda</taxon>
        <taxon>Collembola</taxon>
        <taxon>Symphypleona</taxon>
        <taxon>Sminthuridae</taxon>
        <taxon>Allacma</taxon>
    </lineage>
</organism>
<dbReference type="GO" id="GO:0140291">
    <property type="term" value="P:peptidyl-glutamate ADP-deribosylation"/>
    <property type="evidence" value="ECO:0007669"/>
    <property type="project" value="TreeGrafter"/>
</dbReference>
<proteinExistence type="predicted"/>
<dbReference type="EMBL" id="CAJVCH010261498">
    <property type="protein sequence ID" value="CAG7734044.1"/>
    <property type="molecule type" value="Genomic_DNA"/>
</dbReference>
<protein>
    <recommendedName>
        <fullName evidence="1">Macro domain-containing protein</fullName>
    </recommendedName>
</protein>
<comment type="caution">
    <text evidence="2">The sequence shown here is derived from an EMBL/GenBank/DDBJ whole genome shotgun (WGS) entry which is preliminary data.</text>
</comment>
<reference evidence="2" key="1">
    <citation type="submission" date="2021-06" db="EMBL/GenBank/DDBJ databases">
        <authorList>
            <person name="Hodson N. C."/>
            <person name="Mongue J. A."/>
            <person name="Jaron S. K."/>
        </authorList>
    </citation>
    <scope>NUCLEOTIDE SEQUENCE</scope>
</reference>
<dbReference type="Proteomes" id="UP000708208">
    <property type="component" value="Unassembled WGS sequence"/>
</dbReference>
<keyword evidence="3" id="KW-1185">Reference proteome</keyword>
<name>A0A8J2P7H5_9HEXA</name>
<dbReference type="PANTHER" id="PTHR12521">
    <property type="entry name" value="PROTEIN C6ORF130"/>
    <property type="match status" value="1"/>
</dbReference>
<dbReference type="OrthoDB" id="2155246at2759"/>
<dbReference type="PROSITE" id="PS51154">
    <property type="entry name" value="MACRO"/>
    <property type="match status" value="1"/>
</dbReference>